<comment type="caution">
    <text evidence="2">The sequence shown here is derived from an EMBL/GenBank/DDBJ whole genome shotgun (WGS) entry which is preliminary data.</text>
</comment>
<name>A0A9W8N4Q9_9PEZI</name>
<dbReference type="EMBL" id="JANPWZ010002937">
    <property type="protein sequence ID" value="KAJ3555127.1"/>
    <property type="molecule type" value="Genomic_DNA"/>
</dbReference>
<accession>A0A9W8N4Q9</accession>
<feature type="region of interest" description="Disordered" evidence="1">
    <location>
        <begin position="214"/>
        <end position="233"/>
    </location>
</feature>
<proteinExistence type="predicted"/>
<dbReference type="Proteomes" id="UP001148614">
    <property type="component" value="Unassembled WGS sequence"/>
</dbReference>
<sequence>MWIPDGGDAFQNVNIIDFRSSRAGMLQAVDEFYWLQAAIDNDKPPKVVFQLVNSTLNRLSTAMRTQQPDFFFQMLEILQHPWSNHTELASIFRRHVAELAVAHLGRNHPMSVLWMHLLREKNDDNANAIFRDVLELLLQELLMSKGPQDHLTCMALDYLLRFLIHTKGAYPSWKRFKRWLDAYPGWDDAIEWQSYVQSTIEANNVEASNNSVTTVIPRPQSSSSSGSTSAAVQYQRPSGHTVGDLHSGYLLPYLAGRISIRNGDTERAEGLFLRAKAVARQARQPHLTDYYVKAYTNLHVLYVATKQEQKLAEMHRELAAFKAGIPHRVRWPRENLPYECPDCV</sequence>
<gene>
    <name evidence="2" type="ORF">NPX13_g10424</name>
</gene>
<protein>
    <submittedName>
        <fullName evidence="2">Uncharacterized protein</fullName>
    </submittedName>
</protein>
<keyword evidence="3" id="KW-1185">Reference proteome</keyword>
<dbReference type="AlphaFoldDB" id="A0A9W8N4Q9"/>
<organism evidence="2 3">
    <name type="scientific">Xylaria arbuscula</name>
    <dbReference type="NCBI Taxonomy" id="114810"/>
    <lineage>
        <taxon>Eukaryota</taxon>
        <taxon>Fungi</taxon>
        <taxon>Dikarya</taxon>
        <taxon>Ascomycota</taxon>
        <taxon>Pezizomycotina</taxon>
        <taxon>Sordariomycetes</taxon>
        <taxon>Xylariomycetidae</taxon>
        <taxon>Xylariales</taxon>
        <taxon>Xylariaceae</taxon>
        <taxon>Xylaria</taxon>
    </lineage>
</organism>
<evidence type="ECO:0000313" key="3">
    <source>
        <dbReference type="Proteomes" id="UP001148614"/>
    </source>
</evidence>
<evidence type="ECO:0000256" key="1">
    <source>
        <dbReference type="SAM" id="MobiDB-lite"/>
    </source>
</evidence>
<evidence type="ECO:0000313" key="2">
    <source>
        <dbReference type="EMBL" id="KAJ3555127.1"/>
    </source>
</evidence>
<dbReference type="VEuPathDB" id="FungiDB:F4678DRAFT_273593"/>
<reference evidence="2" key="1">
    <citation type="submission" date="2022-07" db="EMBL/GenBank/DDBJ databases">
        <title>Genome Sequence of Xylaria arbuscula.</title>
        <authorList>
            <person name="Buettner E."/>
        </authorList>
    </citation>
    <scope>NUCLEOTIDE SEQUENCE</scope>
    <source>
        <strain evidence="2">VT107</strain>
    </source>
</reference>